<evidence type="ECO:0000256" key="2">
    <source>
        <dbReference type="ARBA" id="ARBA00022676"/>
    </source>
</evidence>
<comment type="caution">
    <text evidence="5">The sequence shown here is derived from an EMBL/GenBank/DDBJ whole genome shotgun (WGS) entry which is preliminary data.</text>
</comment>
<name>A0A0F9HXL5_9ZZZZ</name>
<gene>
    <name evidence="5" type="ORF">LCGC14_1650790</name>
</gene>
<keyword evidence="3" id="KW-0808">Transferase</keyword>
<proteinExistence type="inferred from homology"/>
<evidence type="ECO:0000256" key="1">
    <source>
        <dbReference type="ARBA" id="ARBA00006739"/>
    </source>
</evidence>
<dbReference type="GO" id="GO:0016757">
    <property type="term" value="F:glycosyltransferase activity"/>
    <property type="evidence" value="ECO:0007669"/>
    <property type="project" value="UniProtKB-KW"/>
</dbReference>
<evidence type="ECO:0000313" key="5">
    <source>
        <dbReference type="EMBL" id="KKM19917.1"/>
    </source>
</evidence>
<dbReference type="EMBL" id="LAZR01013879">
    <property type="protein sequence ID" value="KKM19917.1"/>
    <property type="molecule type" value="Genomic_DNA"/>
</dbReference>
<dbReference type="Gene3D" id="3.90.550.10">
    <property type="entry name" value="Spore Coat Polysaccharide Biosynthesis Protein SpsA, Chain A"/>
    <property type="match status" value="1"/>
</dbReference>
<evidence type="ECO:0000256" key="3">
    <source>
        <dbReference type="ARBA" id="ARBA00022679"/>
    </source>
</evidence>
<dbReference type="PANTHER" id="PTHR43179:SF12">
    <property type="entry name" value="GALACTOFURANOSYLTRANSFERASE GLFT2"/>
    <property type="match status" value="1"/>
</dbReference>
<reference evidence="5" key="1">
    <citation type="journal article" date="2015" name="Nature">
        <title>Complex archaea that bridge the gap between prokaryotes and eukaryotes.</title>
        <authorList>
            <person name="Spang A."/>
            <person name="Saw J.H."/>
            <person name="Jorgensen S.L."/>
            <person name="Zaremba-Niedzwiedzka K."/>
            <person name="Martijn J."/>
            <person name="Lind A.E."/>
            <person name="van Eijk R."/>
            <person name="Schleper C."/>
            <person name="Guy L."/>
            <person name="Ettema T.J."/>
        </authorList>
    </citation>
    <scope>NUCLEOTIDE SEQUENCE</scope>
</reference>
<organism evidence="5">
    <name type="scientific">marine sediment metagenome</name>
    <dbReference type="NCBI Taxonomy" id="412755"/>
    <lineage>
        <taxon>unclassified sequences</taxon>
        <taxon>metagenomes</taxon>
        <taxon>ecological metagenomes</taxon>
    </lineage>
</organism>
<dbReference type="AlphaFoldDB" id="A0A0F9HXL5"/>
<protein>
    <recommendedName>
        <fullName evidence="4">Glycosyltransferase 2-like domain-containing protein</fullName>
    </recommendedName>
</protein>
<feature type="domain" description="Glycosyltransferase 2-like" evidence="4">
    <location>
        <begin position="7"/>
        <end position="121"/>
    </location>
</feature>
<keyword evidence="2" id="KW-0328">Glycosyltransferase</keyword>
<dbReference type="InterPro" id="IPR029044">
    <property type="entry name" value="Nucleotide-diphossugar_trans"/>
</dbReference>
<dbReference type="PANTHER" id="PTHR43179">
    <property type="entry name" value="RHAMNOSYLTRANSFERASE WBBL"/>
    <property type="match status" value="1"/>
</dbReference>
<comment type="similarity">
    <text evidence="1">Belongs to the glycosyltransferase 2 family.</text>
</comment>
<accession>A0A0F9HXL5</accession>
<dbReference type="InterPro" id="IPR001173">
    <property type="entry name" value="Glyco_trans_2-like"/>
</dbReference>
<evidence type="ECO:0000259" key="4">
    <source>
        <dbReference type="Pfam" id="PF00535"/>
    </source>
</evidence>
<dbReference type="SUPFAM" id="SSF53448">
    <property type="entry name" value="Nucleotide-diphospho-sugar transferases"/>
    <property type="match status" value="1"/>
</dbReference>
<sequence>MPNGLMSIIILNWNRLELSKRTISRIIAITTMPHELILVDNCSADESGVRQYLDTIKGNEHTKKIIRLYNSKNLGVGGGRNSGLVVASGDYLVTIDDDIHVPAKWDVLMADACDKIPRLGITGVNVEPTKFRVREINGARVCPKDGNLGGGCLCLPRRVFKRVGYYNYFSTYGHEDAAMYYRLRYLKLLNMYIEPRGLHMDKDADKAYRKAKNNAHAKNSMQLCALSLYRRDMGKTGDAYVSFDPNFDPDDLKIFTSDLIMKERKDKQDDKD</sequence>
<dbReference type="Pfam" id="PF00535">
    <property type="entry name" value="Glycos_transf_2"/>
    <property type="match status" value="1"/>
</dbReference>